<organism evidence="1 2">
    <name type="scientific">Diphasiastrum complanatum</name>
    <name type="common">Issler's clubmoss</name>
    <name type="synonym">Lycopodium complanatum</name>
    <dbReference type="NCBI Taxonomy" id="34168"/>
    <lineage>
        <taxon>Eukaryota</taxon>
        <taxon>Viridiplantae</taxon>
        <taxon>Streptophyta</taxon>
        <taxon>Embryophyta</taxon>
        <taxon>Tracheophyta</taxon>
        <taxon>Lycopodiopsida</taxon>
        <taxon>Lycopodiales</taxon>
        <taxon>Lycopodiaceae</taxon>
        <taxon>Lycopodioideae</taxon>
        <taxon>Diphasiastrum</taxon>
    </lineage>
</organism>
<keyword evidence="2" id="KW-1185">Reference proteome</keyword>
<dbReference type="Proteomes" id="UP001162992">
    <property type="component" value="Chromosome 14"/>
</dbReference>
<evidence type="ECO:0000313" key="2">
    <source>
        <dbReference type="Proteomes" id="UP001162992"/>
    </source>
</evidence>
<comment type="caution">
    <text evidence="1">The sequence shown here is derived from an EMBL/GenBank/DDBJ whole genome shotgun (WGS) entry which is preliminary data.</text>
</comment>
<evidence type="ECO:0000313" key="1">
    <source>
        <dbReference type="EMBL" id="KAJ7530951.1"/>
    </source>
</evidence>
<reference evidence="2" key="1">
    <citation type="journal article" date="2024" name="Proc. Natl. Acad. Sci. U.S.A.">
        <title>Extraordinary preservation of gene collinearity over three hundred million years revealed in homosporous lycophytes.</title>
        <authorList>
            <person name="Li C."/>
            <person name="Wickell D."/>
            <person name="Kuo L.Y."/>
            <person name="Chen X."/>
            <person name="Nie B."/>
            <person name="Liao X."/>
            <person name="Peng D."/>
            <person name="Ji J."/>
            <person name="Jenkins J."/>
            <person name="Williams M."/>
            <person name="Shu S."/>
            <person name="Plott C."/>
            <person name="Barry K."/>
            <person name="Rajasekar S."/>
            <person name="Grimwood J."/>
            <person name="Han X."/>
            <person name="Sun S."/>
            <person name="Hou Z."/>
            <person name="He W."/>
            <person name="Dai G."/>
            <person name="Sun C."/>
            <person name="Schmutz J."/>
            <person name="Leebens-Mack J.H."/>
            <person name="Li F.W."/>
            <person name="Wang L."/>
        </authorList>
    </citation>
    <scope>NUCLEOTIDE SEQUENCE [LARGE SCALE GENOMIC DNA]</scope>
    <source>
        <strain evidence="2">cv. PW_Plant_1</strain>
    </source>
</reference>
<accession>A0ACC2BMH1</accession>
<name>A0ACC2BMH1_DIPCM</name>
<sequence length="419" mass="45458">MSMEDRFVGCLLAGACGDALGAAVEFETEPTIFANYGPSGIRDFDDANGIRGSFTDDTQMTLFTAEGLLSAVLAFLPLNDDLSAFRAEDALPALHQSYLRWLSTQKGCSKSPLFELVKEKGSLVHEKRLHRRRSPGMTCLMSLKCGAVGTDQNKINDSKGCGGVMRVAPCALIVHSAFGFLSADEKAELAFKLGCLSAAITHTHPSGWLSSGSQAAIIARLLHGDCLKDAIAHAVRLLEKEPNNEETLSRINQAQQLATEYLQNTKLSQLGDSEKQILVLTHIHQLGRGFVGEEALAIALYTALITNNNVEAAICYAVNHEGDSDSTGAIVGNIVGAVGGVAAIPKRWAVSVEMRELIEAVSEDLMKVADARERDQLVRKYPPAITVYEGQELYKGTMWEPPRLVYNSDHIEIGLWEKI</sequence>
<gene>
    <name evidence="1" type="ORF">O6H91_14G026000</name>
</gene>
<protein>
    <submittedName>
        <fullName evidence="1">Uncharacterized protein</fullName>
    </submittedName>
</protein>
<dbReference type="EMBL" id="CM055105">
    <property type="protein sequence ID" value="KAJ7530951.1"/>
    <property type="molecule type" value="Genomic_DNA"/>
</dbReference>
<proteinExistence type="predicted"/>